<dbReference type="EMBL" id="JAUZMY010000051">
    <property type="protein sequence ID" value="MEE2041490.1"/>
    <property type="molecule type" value="Genomic_DNA"/>
</dbReference>
<dbReference type="SUPFAM" id="SSF55729">
    <property type="entry name" value="Acyl-CoA N-acyltransferases (Nat)"/>
    <property type="match status" value="1"/>
</dbReference>
<name>A0ABU7KH01_9ACTN</name>
<keyword evidence="2" id="KW-0012">Acyltransferase</keyword>
<protein>
    <submittedName>
        <fullName evidence="4">GNAT family N-acetyltransferase</fullName>
    </submittedName>
</protein>
<dbReference type="Proteomes" id="UP001356095">
    <property type="component" value="Unassembled WGS sequence"/>
</dbReference>
<dbReference type="PROSITE" id="PS51186">
    <property type="entry name" value="GNAT"/>
    <property type="match status" value="2"/>
</dbReference>
<evidence type="ECO:0000259" key="3">
    <source>
        <dbReference type="PROSITE" id="PS51186"/>
    </source>
</evidence>
<dbReference type="Pfam" id="PF00583">
    <property type="entry name" value="Acetyltransf_1"/>
    <property type="match status" value="1"/>
</dbReference>
<evidence type="ECO:0000256" key="2">
    <source>
        <dbReference type="ARBA" id="ARBA00023315"/>
    </source>
</evidence>
<keyword evidence="1" id="KW-0808">Transferase</keyword>
<evidence type="ECO:0000313" key="4">
    <source>
        <dbReference type="EMBL" id="MEE2041490.1"/>
    </source>
</evidence>
<dbReference type="PANTHER" id="PTHR43877:SF2">
    <property type="entry name" value="AMINOALKYLPHOSPHONATE N-ACETYLTRANSFERASE-RELATED"/>
    <property type="match status" value="1"/>
</dbReference>
<dbReference type="RefSeq" id="WP_330095241.1">
    <property type="nucleotide sequence ID" value="NZ_JAUZMY010000051.1"/>
</dbReference>
<comment type="caution">
    <text evidence="4">The sequence shown here is derived from an EMBL/GenBank/DDBJ whole genome shotgun (WGS) entry which is preliminary data.</text>
</comment>
<evidence type="ECO:0000256" key="1">
    <source>
        <dbReference type="ARBA" id="ARBA00022679"/>
    </source>
</evidence>
<accession>A0ABU7KH01</accession>
<keyword evidence="5" id="KW-1185">Reference proteome</keyword>
<dbReference type="CDD" id="cd04301">
    <property type="entry name" value="NAT_SF"/>
    <property type="match status" value="1"/>
</dbReference>
<dbReference type="InterPro" id="IPR050832">
    <property type="entry name" value="Bact_Acetyltransf"/>
</dbReference>
<reference evidence="4 5" key="1">
    <citation type="submission" date="2023-08" db="EMBL/GenBank/DDBJ databases">
        <authorList>
            <person name="Girao M."/>
            <person name="Carvalho M.F."/>
        </authorList>
    </citation>
    <scope>NUCLEOTIDE SEQUENCE [LARGE SCALE GENOMIC DNA]</scope>
    <source>
        <strain evidence="4 5">CT-R113</strain>
    </source>
</reference>
<evidence type="ECO:0000313" key="5">
    <source>
        <dbReference type="Proteomes" id="UP001356095"/>
    </source>
</evidence>
<organism evidence="4 5">
    <name type="scientific">Nocardiopsis codii</name>
    <dbReference type="NCBI Taxonomy" id="3065942"/>
    <lineage>
        <taxon>Bacteria</taxon>
        <taxon>Bacillati</taxon>
        <taxon>Actinomycetota</taxon>
        <taxon>Actinomycetes</taxon>
        <taxon>Streptosporangiales</taxon>
        <taxon>Nocardiopsidaceae</taxon>
        <taxon>Nocardiopsis</taxon>
    </lineage>
</organism>
<dbReference type="InterPro" id="IPR016181">
    <property type="entry name" value="Acyl_CoA_acyltransferase"/>
</dbReference>
<dbReference type="InterPro" id="IPR000182">
    <property type="entry name" value="GNAT_dom"/>
</dbReference>
<feature type="domain" description="N-acetyltransferase" evidence="3">
    <location>
        <begin position="167"/>
        <end position="317"/>
    </location>
</feature>
<proteinExistence type="predicted"/>
<dbReference type="PANTHER" id="PTHR43877">
    <property type="entry name" value="AMINOALKYLPHOSPHONATE N-ACETYLTRANSFERASE-RELATED-RELATED"/>
    <property type="match status" value="1"/>
</dbReference>
<dbReference type="Gene3D" id="3.40.630.30">
    <property type="match status" value="1"/>
</dbReference>
<gene>
    <name evidence="4" type="ORF">Q8791_30140</name>
</gene>
<feature type="domain" description="N-acetyltransferase" evidence="3">
    <location>
        <begin position="3"/>
        <end position="164"/>
    </location>
</feature>
<sequence length="317" mass="34387">MTIGIRSAERADIPRVLSLLHRTNPCRVLTEKSLLWRLDHPSAGFEETDLIAVEEDGGVVGHIRSRIQRAGNPSPEGRIGLSVLAAVAESHLGTDLAFRLLEESERTLVERGATSLRAEAAGDGVQVGGEGFALLLTERGYRAVENHHILGLDLGAVPSAPPAPEGVELRPLREFVNDTRPIYEIDRLTTADEPGADNDGRFMSYDDWRSTVWAHPANDLALSLAILVDGSPVGMTCYTSDRDTRIESAMTGVLRDHRGRGLAGYAKNVALHLARARGIRRAYTGNHEGNVPMPAINRRLGYEAVATETTYSRTVGG</sequence>